<evidence type="ECO:0000313" key="1">
    <source>
        <dbReference type="EMBL" id="CAK9058828.1"/>
    </source>
</evidence>
<dbReference type="InterPro" id="IPR013780">
    <property type="entry name" value="Glyco_hydro_b"/>
</dbReference>
<dbReference type="Gene3D" id="2.60.40.1180">
    <property type="entry name" value="Golgi alpha-mannosidase II"/>
    <property type="match status" value="1"/>
</dbReference>
<dbReference type="PANTHER" id="PTHR43053">
    <property type="entry name" value="GLYCOSIDASE FAMILY 31"/>
    <property type="match status" value="1"/>
</dbReference>
<keyword evidence="2" id="KW-1185">Reference proteome</keyword>
<dbReference type="InterPro" id="IPR000111">
    <property type="entry name" value="Glyco_hydro_27/36_CS"/>
</dbReference>
<dbReference type="Proteomes" id="UP001642464">
    <property type="component" value="Unassembled WGS sequence"/>
</dbReference>
<dbReference type="InterPro" id="IPR031704">
    <property type="entry name" value="Glyco_hydro_36_N"/>
</dbReference>
<comment type="caution">
    <text evidence="1">The sequence shown here is derived from an EMBL/GenBank/DDBJ whole genome shotgun (WGS) entry which is preliminary data.</text>
</comment>
<dbReference type="CDD" id="cd14791">
    <property type="entry name" value="GH36"/>
    <property type="match status" value="1"/>
</dbReference>
<dbReference type="Gene3D" id="2.70.98.60">
    <property type="entry name" value="alpha-galactosidase from lactobacil brevis"/>
    <property type="match status" value="2"/>
</dbReference>
<dbReference type="InterPro" id="IPR017853">
    <property type="entry name" value="GH"/>
</dbReference>
<dbReference type="Pfam" id="PF16875">
    <property type="entry name" value="Glyco_hydro_36N"/>
    <property type="match status" value="1"/>
</dbReference>
<evidence type="ECO:0000313" key="2">
    <source>
        <dbReference type="Proteomes" id="UP001642464"/>
    </source>
</evidence>
<protein>
    <submittedName>
        <fullName evidence="1">Alpha-galactosidase AgaA</fullName>
    </submittedName>
</protein>
<reference evidence="1 2" key="1">
    <citation type="submission" date="2024-02" db="EMBL/GenBank/DDBJ databases">
        <authorList>
            <person name="Chen Y."/>
            <person name="Shah S."/>
            <person name="Dougan E. K."/>
            <person name="Thang M."/>
            <person name="Chan C."/>
        </authorList>
    </citation>
    <scope>NUCLEOTIDE SEQUENCE [LARGE SCALE GENOMIC DNA]</scope>
</reference>
<dbReference type="PROSITE" id="PS00512">
    <property type="entry name" value="ALPHA_GALACTOSIDASE"/>
    <property type="match status" value="1"/>
</dbReference>
<gene>
    <name evidence="1" type="ORF">SCF082_LOCUS31280</name>
</gene>
<dbReference type="InterPro" id="IPR013785">
    <property type="entry name" value="Aldolase_TIM"/>
</dbReference>
<organism evidence="1 2">
    <name type="scientific">Durusdinium trenchii</name>
    <dbReference type="NCBI Taxonomy" id="1381693"/>
    <lineage>
        <taxon>Eukaryota</taxon>
        <taxon>Sar</taxon>
        <taxon>Alveolata</taxon>
        <taxon>Dinophyceae</taxon>
        <taxon>Suessiales</taxon>
        <taxon>Symbiodiniaceae</taxon>
        <taxon>Durusdinium</taxon>
    </lineage>
</organism>
<dbReference type="PRINTS" id="PR00743">
    <property type="entry name" value="GLHYDRLASE36"/>
</dbReference>
<dbReference type="Pfam" id="PF02065">
    <property type="entry name" value="Melibiase"/>
    <property type="match status" value="1"/>
</dbReference>
<dbReference type="SUPFAM" id="SSF51445">
    <property type="entry name" value="(Trans)glycosidases"/>
    <property type="match status" value="1"/>
</dbReference>
<dbReference type="Pfam" id="PF16874">
    <property type="entry name" value="Glyco_hydro_36C"/>
    <property type="match status" value="1"/>
</dbReference>
<sequence>MAHLVDKQVAGRVVLQPAPTLESRPRVSYSFHDLVKLEKSEKVELARQQSDGDKRRHPQRSRSGSRPSLKASEAWPRDYSPGRPSPSLSGSRASSAFHHWSFPEFLEARAEDQSREREVQESFLISFDKTHSTFHLKAGTSHYAFCVDQYGALEHLHYGNWVGMHDFTFLSETDPALTFEPAPAGTQYSMGELLRMVEDEDDIDPQQLWSLATNMKSERGGDWHMARVENLTWRLRNMWSKNGQEAKNIGAAQRLLQFLEKSSVPLKKAPEEMRAPEGLQSVGGRQGLKGSQLLEVSEFGTGDFRTPSMDVCFRKDGSRLLPLVYKHHRVIDGILPSTSGLPFLGRHNSQGAQSLVVDMVDTYTEVQVQLVYTVFPSISAVSRRMVVKNSSKVGLGGVDLMKCMSATFDFSTDDWHLLSLHGGWANERHINTRRIQEGMIHLGSNRGVSSHQMNPFCVLSSGPPAEDHGQCFGFCLLYSGNWLMEVEQSQTGCVRVNVGLSNTHFSWALGNQESFETPECVCVFSDAGLGKMTRTFQHLIGERLIAPRWHDLVCPVLINTWEALYFEVYHDKILEFAKPAIEAGVELLVLDDGWFGKRDDDTTSLGDWVEDPRKLPRGLKGLAQDVNAMGLKLGIWVEPEMVNQDSQLYRSHPEWVLHHPGRLRSEGRNQLVLDLTRREVQDYIIDCVSQILSSANIEYIKWDMNRALTDAFSAALPPQQQGEVYHRYVLGLYRIFEVLTSSFPHVLFESCASGGGRFDAALLAWCPQAWCSDNSDAFSRTRIQMGTSMWAPVRCMGAHIAACPSHQTHRTHMLKTRFIVALWGTFGLELDLNKLSREELKEMKELVALRGKLCQVVLHGEYFRLPGFGYPGASHSNSAGIGDSHVYAWMFVTPEKDRAVVSAIVFHRDTVGKFPSRLKLQGLRPDYLYSLIEHVPTTVEEGVFNGIFQPGGPQFKHRRRLMLTGAVLMEVGIPVHFNFDGDAMLLELEVGGPSQEPKESNGVHVLAS</sequence>
<name>A0ABP0N4W7_9DINO</name>
<dbReference type="EMBL" id="CAXAMM010026402">
    <property type="protein sequence ID" value="CAK9058828.1"/>
    <property type="molecule type" value="Genomic_DNA"/>
</dbReference>
<proteinExistence type="predicted"/>
<dbReference type="InterPro" id="IPR002252">
    <property type="entry name" value="Glyco_hydro_36"/>
</dbReference>
<dbReference type="Gene3D" id="3.20.20.70">
    <property type="entry name" value="Aldolase class I"/>
    <property type="match status" value="1"/>
</dbReference>
<dbReference type="InterPro" id="IPR050985">
    <property type="entry name" value="Alpha-glycosidase_related"/>
</dbReference>
<dbReference type="InterPro" id="IPR038417">
    <property type="entry name" value="Alpga-gal_N_sf"/>
</dbReference>
<dbReference type="InterPro" id="IPR031705">
    <property type="entry name" value="Glyco_hydro_36_C"/>
</dbReference>
<accession>A0ABP0N4W7</accession>
<dbReference type="PANTHER" id="PTHR43053:SF3">
    <property type="entry name" value="ALPHA-GALACTOSIDASE C-RELATED"/>
    <property type="match status" value="1"/>
</dbReference>